<organism evidence="9 10">
    <name type="scientific">Streblomastix strix</name>
    <dbReference type="NCBI Taxonomy" id="222440"/>
    <lineage>
        <taxon>Eukaryota</taxon>
        <taxon>Metamonada</taxon>
        <taxon>Preaxostyla</taxon>
        <taxon>Oxymonadida</taxon>
        <taxon>Streblomastigidae</taxon>
        <taxon>Streblomastix</taxon>
    </lineage>
</organism>
<dbReference type="PANTHER" id="PTHR46042">
    <property type="entry name" value="DIPHTHINE METHYLTRANSFERASE"/>
    <property type="match status" value="1"/>
</dbReference>
<dbReference type="Pfam" id="PF00400">
    <property type="entry name" value="WD40"/>
    <property type="match status" value="2"/>
</dbReference>
<comment type="pathway">
    <text evidence="1">Protein modification; peptidyl-diphthamide biosynthesis.</text>
</comment>
<comment type="similarity">
    <text evidence="5">Belongs to the DPH7 family.</text>
</comment>
<dbReference type="PROSITE" id="PS50082">
    <property type="entry name" value="WD_REPEATS_2"/>
    <property type="match status" value="1"/>
</dbReference>
<keyword evidence="9" id="KW-0808">Transferase</keyword>
<gene>
    <name evidence="9" type="ORF">EZS28_003389</name>
</gene>
<dbReference type="Gene3D" id="2.130.10.10">
    <property type="entry name" value="YVTN repeat-like/Quinoprotein amine dehydrogenase"/>
    <property type="match status" value="1"/>
</dbReference>
<comment type="catalytic activity">
    <reaction evidence="7">
        <text>diphthine methyl ester-[translation elongation factor 2] + H2O = diphthine-[translation elongation factor 2] + methanol + H(+)</text>
        <dbReference type="Rhea" id="RHEA:42656"/>
        <dbReference type="Rhea" id="RHEA-COMP:10172"/>
        <dbReference type="Rhea" id="RHEA-COMP:10173"/>
        <dbReference type="ChEBI" id="CHEBI:15377"/>
        <dbReference type="ChEBI" id="CHEBI:15378"/>
        <dbReference type="ChEBI" id="CHEBI:17790"/>
        <dbReference type="ChEBI" id="CHEBI:79005"/>
        <dbReference type="ChEBI" id="CHEBI:82696"/>
        <dbReference type="EC" id="3.1.1.97"/>
    </reaction>
</comment>
<dbReference type="InterPro" id="IPR001680">
    <property type="entry name" value="WD40_rpt"/>
</dbReference>
<evidence type="ECO:0000313" key="9">
    <source>
        <dbReference type="EMBL" id="KAA6401084.1"/>
    </source>
</evidence>
<reference evidence="9 10" key="1">
    <citation type="submission" date="2019-03" db="EMBL/GenBank/DDBJ databases">
        <title>Single cell metagenomics reveals metabolic interactions within the superorganism composed of flagellate Streblomastix strix and complex community of Bacteroidetes bacteria on its surface.</title>
        <authorList>
            <person name="Treitli S.C."/>
            <person name="Kolisko M."/>
            <person name="Husnik F."/>
            <person name="Keeling P."/>
            <person name="Hampl V."/>
        </authorList>
    </citation>
    <scope>NUCLEOTIDE SEQUENCE [LARGE SCALE GENOMIC DNA]</scope>
    <source>
        <strain evidence="9">ST1C</strain>
    </source>
</reference>
<comment type="caution">
    <text evidence="9">The sequence shown here is derived from an EMBL/GenBank/DDBJ whole genome shotgun (WGS) entry which is preliminary data.</text>
</comment>
<dbReference type="PROSITE" id="PS50294">
    <property type="entry name" value="WD_REPEATS_REGION"/>
    <property type="match status" value="1"/>
</dbReference>
<dbReference type="InterPro" id="IPR019775">
    <property type="entry name" value="WD40_repeat_CS"/>
</dbReference>
<dbReference type="PANTHER" id="PTHR46042:SF1">
    <property type="entry name" value="DIPHTHINE METHYLTRANSFERASE"/>
    <property type="match status" value="1"/>
</dbReference>
<dbReference type="GO" id="GO:0005737">
    <property type="term" value="C:cytoplasm"/>
    <property type="evidence" value="ECO:0007669"/>
    <property type="project" value="TreeGrafter"/>
</dbReference>
<dbReference type="PROSITE" id="PS00678">
    <property type="entry name" value="WD_REPEATS_1"/>
    <property type="match status" value="1"/>
</dbReference>
<dbReference type="EMBL" id="SNRW01000449">
    <property type="protein sequence ID" value="KAA6401084.1"/>
    <property type="molecule type" value="Genomic_DNA"/>
</dbReference>
<evidence type="ECO:0000313" key="10">
    <source>
        <dbReference type="Proteomes" id="UP000324800"/>
    </source>
</evidence>
<accession>A0A5J4X1K0</accession>
<evidence type="ECO:0000256" key="4">
    <source>
        <dbReference type="ARBA" id="ARBA00022801"/>
    </source>
</evidence>
<dbReference type="GO" id="GO:0061685">
    <property type="term" value="F:diphthine methylesterase activity"/>
    <property type="evidence" value="ECO:0007669"/>
    <property type="project" value="UniProtKB-EC"/>
</dbReference>
<keyword evidence="3" id="KW-0677">Repeat</keyword>
<dbReference type="GO" id="GO:0008168">
    <property type="term" value="F:methyltransferase activity"/>
    <property type="evidence" value="ECO:0007669"/>
    <property type="project" value="UniProtKB-KW"/>
</dbReference>
<dbReference type="InterPro" id="IPR052415">
    <property type="entry name" value="Diphthine_MTase"/>
</dbReference>
<dbReference type="InterPro" id="IPR015943">
    <property type="entry name" value="WD40/YVTN_repeat-like_dom_sf"/>
</dbReference>
<dbReference type="SMART" id="SM00320">
    <property type="entry name" value="WD40"/>
    <property type="match status" value="3"/>
</dbReference>
<dbReference type="Proteomes" id="UP000324800">
    <property type="component" value="Unassembled WGS sequence"/>
</dbReference>
<dbReference type="EC" id="3.1.1.97" evidence="6"/>
<keyword evidence="2 8" id="KW-0853">WD repeat</keyword>
<evidence type="ECO:0000256" key="8">
    <source>
        <dbReference type="PROSITE-ProRule" id="PRU00221"/>
    </source>
</evidence>
<evidence type="ECO:0000256" key="7">
    <source>
        <dbReference type="ARBA" id="ARBA00047551"/>
    </source>
</evidence>
<dbReference type="GO" id="GO:0032259">
    <property type="term" value="P:methylation"/>
    <property type="evidence" value="ECO:0007669"/>
    <property type="project" value="UniProtKB-KW"/>
</dbReference>
<evidence type="ECO:0000256" key="1">
    <source>
        <dbReference type="ARBA" id="ARBA00005156"/>
    </source>
</evidence>
<evidence type="ECO:0000256" key="3">
    <source>
        <dbReference type="ARBA" id="ARBA00022737"/>
    </source>
</evidence>
<keyword evidence="4" id="KW-0378">Hydrolase</keyword>
<keyword evidence="9" id="KW-0489">Methyltransferase</keyword>
<dbReference type="InterPro" id="IPR036322">
    <property type="entry name" value="WD40_repeat_dom_sf"/>
</dbReference>
<sequence>MEYLWNAHDYDVWTAIWANQNQFPGLVITGADDCKLKIWDIRLIDCASQNKISEERKSKEDIEMDQISKPLPVMQNTNTHPSGVTSLSLHPINENLFLSGCFDEKIRLWDMRNIRDPIWSYKARDGVWRMKWINEDKYQSDCRKGFKQDNDLYLMAACTHSGSASILYFNNNAAVNPPIELYAHEGHKSMTYGCDWMRKQQNINNGGIRGSIFASSGFYDCSLHIWKIQ</sequence>
<proteinExistence type="inferred from homology"/>
<dbReference type="OrthoDB" id="1930760at2759"/>
<feature type="repeat" description="WD" evidence="8">
    <location>
        <begin position="77"/>
        <end position="113"/>
    </location>
</feature>
<dbReference type="GO" id="GO:0017183">
    <property type="term" value="P:protein histidyl modification to diphthamide"/>
    <property type="evidence" value="ECO:0007669"/>
    <property type="project" value="TreeGrafter"/>
</dbReference>
<evidence type="ECO:0000256" key="5">
    <source>
        <dbReference type="ARBA" id="ARBA00038092"/>
    </source>
</evidence>
<evidence type="ECO:0000256" key="2">
    <source>
        <dbReference type="ARBA" id="ARBA00022574"/>
    </source>
</evidence>
<protein>
    <recommendedName>
        <fullName evidence="6">methylated diphthine methylhydrolase</fullName>
        <ecNumber evidence="6">3.1.1.97</ecNumber>
    </recommendedName>
</protein>
<dbReference type="AlphaFoldDB" id="A0A5J4X1K0"/>
<evidence type="ECO:0000256" key="6">
    <source>
        <dbReference type="ARBA" id="ARBA00039131"/>
    </source>
</evidence>
<dbReference type="SUPFAM" id="SSF50978">
    <property type="entry name" value="WD40 repeat-like"/>
    <property type="match status" value="1"/>
</dbReference>
<name>A0A5J4X1K0_9EUKA</name>